<dbReference type="GO" id="GO:0033743">
    <property type="term" value="F:peptide-methionine (R)-S-oxide reductase activity"/>
    <property type="evidence" value="ECO:0007669"/>
    <property type="project" value="UniProtKB-EC"/>
</dbReference>
<sequence length="163" mass="17684">MNRRLFLGGLLGVAATPLVRGTGPASPVRNAGIGRIERSAAEWRKLLTPEQFEVLRRDGTEPAGSSPLNDEKRAGEYVCAGCELALFTSDMKYDSGTGWPSFFTTIPGHVETKRDFKLILPRTEYHCARCGGHQGHVFDDGPPPTGKRWCNNGVALKFVPAAG</sequence>
<protein>
    <recommendedName>
        <fullName evidence="1">peptide-methionine (R)-S-oxide reductase</fullName>
        <ecNumber evidence="1">1.8.4.12</ecNumber>
    </recommendedName>
</protein>
<dbReference type="InterPro" id="IPR002579">
    <property type="entry name" value="Met_Sox_Rdtase_MsrB_dom"/>
</dbReference>
<reference evidence="5" key="1">
    <citation type="submission" date="2019-12" db="EMBL/GenBank/DDBJ databases">
        <title>Comparative genomics gives insights into the taxonomy of the Azoarcus-Aromatoleum group and reveals separate origins of nif in the plant-associated Azoarcus and non-plant-associated Aromatoleum sub-groups.</title>
        <authorList>
            <person name="Lafos M."/>
            <person name="Maluk M."/>
            <person name="Batista M."/>
            <person name="Junghare M."/>
            <person name="Carmona M."/>
            <person name="Faoro H."/>
            <person name="Cruz L.M."/>
            <person name="Battistoni F."/>
            <person name="De Souza E."/>
            <person name="Pedrosa F."/>
            <person name="Chen W.-M."/>
            <person name="Poole P.S."/>
            <person name="Dixon R.A."/>
            <person name="James E.K."/>
        </authorList>
    </citation>
    <scope>NUCLEOTIDE SEQUENCE</scope>
    <source>
        <strain evidence="5">LuFRes1</strain>
    </source>
</reference>
<dbReference type="NCBIfam" id="TIGR00357">
    <property type="entry name" value="peptide-methionine (R)-S-oxide reductase MsrB"/>
    <property type="match status" value="1"/>
</dbReference>
<dbReference type="PANTHER" id="PTHR10173">
    <property type="entry name" value="METHIONINE SULFOXIDE REDUCTASE"/>
    <property type="match status" value="1"/>
</dbReference>
<proteinExistence type="predicted"/>
<dbReference type="SUPFAM" id="SSF51316">
    <property type="entry name" value="Mss4-like"/>
    <property type="match status" value="1"/>
</dbReference>
<dbReference type="InterPro" id="IPR011057">
    <property type="entry name" value="Mss4-like_sf"/>
</dbReference>
<feature type="domain" description="MsrB" evidence="4">
    <location>
        <begin position="40"/>
        <end position="161"/>
    </location>
</feature>
<dbReference type="EC" id="1.8.4.12" evidence="1"/>
<dbReference type="EMBL" id="WTVG01000013">
    <property type="protein sequence ID" value="NMG24382.1"/>
    <property type="molecule type" value="Genomic_DNA"/>
</dbReference>
<keyword evidence="6" id="KW-1185">Reference proteome</keyword>
<comment type="catalytic activity">
    <reaction evidence="3">
        <text>L-methionyl-[protein] + [thioredoxin]-disulfide + H2O = L-methionyl-(R)-S-oxide-[protein] + [thioredoxin]-dithiol</text>
        <dbReference type="Rhea" id="RHEA:24164"/>
        <dbReference type="Rhea" id="RHEA-COMP:10698"/>
        <dbReference type="Rhea" id="RHEA-COMP:10700"/>
        <dbReference type="Rhea" id="RHEA-COMP:12313"/>
        <dbReference type="Rhea" id="RHEA-COMP:12314"/>
        <dbReference type="ChEBI" id="CHEBI:15377"/>
        <dbReference type="ChEBI" id="CHEBI:16044"/>
        <dbReference type="ChEBI" id="CHEBI:29950"/>
        <dbReference type="ChEBI" id="CHEBI:45764"/>
        <dbReference type="ChEBI" id="CHEBI:50058"/>
        <dbReference type="EC" id="1.8.4.12"/>
    </reaction>
</comment>
<evidence type="ECO:0000256" key="1">
    <source>
        <dbReference type="ARBA" id="ARBA00012499"/>
    </source>
</evidence>
<dbReference type="RefSeq" id="WP_169117795.1">
    <property type="nucleotide sequence ID" value="NZ_WTVG02000036.1"/>
</dbReference>
<comment type="caution">
    <text evidence="5">The sequence shown here is derived from an EMBL/GenBank/DDBJ whole genome shotgun (WGS) entry which is preliminary data.</text>
</comment>
<keyword evidence="2 5" id="KW-0560">Oxidoreductase</keyword>
<organism evidence="5 6">
    <name type="scientific">Aromatoleum anaerobium</name>
    <dbReference type="NCBI Taxonomy" id="182180"/>
    <lineage>
        <taxon>Bacteria</taxon>
        <taxon>Pseudomonadati</taxon>
        <taxon>Pseudomonadota</taxon>
        <taxon>Betaproteobacteria</taxon>
        <taxon>Rhodocyclales</taxon>
        <taxon>Rhodocyclaceae</taxon>
        <taxon>Aromatoleum</taxon>
    </lineage>
</organism>
<gene>
    <name evidence="5" type="primary">msrB</name>
    <name evidence="5" type="ORF">GO606_06475</name>
</gene>
<dbReference type="PROSITE" id="PS51790">
    <property type="entry name" value="MSRB"/>
    <property type="match status" value="1"/>
</dbReference>
<evidence type="ECO:0000256" key="2">
    <source>
        <dbReference type="ARBA" id="ARBA00023002"/>
    </source>
</evidence>
<dbReference type="Proteomes" id="UP000615989">
    <property type="component" value="Unassembled WGS sequence"/>
</dbReference>
<name>A0ABX1PL46_9RHOO</name>
<dbReference type="Pfam" id="PF01641">
    <property type="entry name" value="SelR"/>
    <property type="match status" value="1"/>
</dbReference>
<dbReference type="InterPro" id="IPR028427">
    <property type="entry name" value="Met_Sox_Rdtase_MsrB"/>
</dbReference>
<evidence type="ECO:0000256" key="3">
    <source>
        <dbReference type="ARBA" id="ARBA00048488"/>
    </source>
</evidence>
<evidence type="ECO:0000313" key="6">
    <source>
        <dbReference type="Proteomes" id="UP000615989"/>
    </source>
</evidence>
<evidence type="ECO:0000259" key="4">
    <source>
        <dbReference type="PROSITE" id="PS51790"/>
    </source>
</evidence>
<evidence type="ECO:0000313" key="5">
    <source>
        <dbReference type="EMBL" id="NMG24382.1"/>
    </source>
</evidence>
<dbReference type="PANTHER" id="PTHR10173:SF57">
    <property type="entry name" value="PEPTIDE-METHIONINE (R)-S-OXIDE REDUCTASE"/>
    <property type="match status" value="1"/>
</dbReference>
<dbReference type="Gene3D" id="2.170.150.20">
    <property type="entry name" value="Peptide methionine sulfoxide reductase"/>
    <property type="match status" value="1"/>
</dbReference>
<accession>A0ABX1PL46</accession>